<accession>A0ACB5UG82</accession>
<proteinExistence type="predicted"/>
<organism evidence="1 2">
    <name type="scientific">Vallitalea maricola</name>
    <dbReference type="NCBI Taxonomy" id="3074433"/>
    <lineage>
        <taxon>Bacteria</taxon>
        <taxon>Bacillati</taxon>
        <taxon>Bacillota</taxon>
        <taxon>Clostridia</taxon>
        <taxon>Lachnospirales</taxon>
        <taxon>Vallitaleaceae</taxon>
        <taxon>Vallitalea</taxon>
    </lineage>
</organism>
<keyword evidence="2" id="KW-1185">Reference proteome</keyword>
<comment type="caution">
    <text evidence="1">The sequence shown here is derived from an EMBL/GenBank/DDBJ whole genome shotgun (WGS) entry which is preliminary data.</text>
</comment>
<protein>
    <submittedName>
        <fullName evidence="1">Uncharacterized protein</fullName>
    </submittedName>
</protein>
<sequence length="866" mass="96110">MSKKTVRRFVSYCMMAAIALSSIMIDTPVVIKAATGTTYYVDSLNGDDSQSGTNEASAWKTLDKVNSTTFQSGDKILFKAGCVWNGQLWLKGSGAEGNPIIVDKYGVGDKPIINGQGTVTPTLVSGAVMIVNDEYWEINNLEVTNYHSTEKSVRCGILIYNGGGGTKNHIRINNCYVHDVNSDKDGSKISGGIIVYSSKQKIDGVNTSVTSGFNDVVIENNHVKNVAIEGIRNKTQDGTNYPKVNRNIVIRNNFVEEVLGDGIVLAETISGGLVENNVVKNHCNTNVGNRNYAGCWVFTSHDAVFQFNEVYGGRYGYNDGEAFDIDLYCDGTIYQYNYSHDNNGGFCLFMNGSTNSVFRYNISVNDGNGNEIFHYGPSSPSEAPMIYNNSIYIKEGISTRIFNTWGTGRVMKFYNNIIESHGTITKFSKDQVTGEFYNNCFYPSTIDDINGPTSHLGLITENPGFVNPGYEGLGLSAGEAYKIKSDSPCINAGVKITNNGGKDYFGNTLYNSTPDIGAHEYEGQVPPPEQGPEGVFYPLQDAYVRDGSYADNNFGYDTGLTVKKDATSYNRKAYLLFDFNNYTKKNIEEAVIRLYVSHVNGDPTRTIKVYGVNEENWDESNITWNNAPTQGSYITSFEVSNESNKWYEFNITDFAKDNMVDKKLALVLVNEGSISSQGDVTFGSKDSWYYQPELVITDSVTAKINPNEDAYVRDGNYADQNYGNDEGLMVKSDAASYRRKSYMLFDYQVYNKQNVSKAVVKLFVTNVNTDPLRTVKVYGINDENWDESNLTWNNSPASGTYITSFEVTNELNRSYTIDITDYVNANMGDKRISLVFVNEDMDTSRNDVTFASKEAIDNGPILLLTE</sequence>
<evidence type="ECO:0000313" key="1">
    <source>
        <dbReference type="EMBL" id="GMQ61954.1"/>
    </source>
</evidence>
<evidence type="ECO:0000313" key="2">
    <source>
        <dbReference type="Proteomes" id="UP001374599"/>
    </source>
</evidence>
<dbReference type="EMBL" id="BTPU01000018">
    <property type="protein sequence ID" value="GMQ61954.1"/>
    <property type="molecule type" value="Genomic_DNA"/>
</dbReference>
<gene>
    <name evidence="1" type="ORF">AN2V17_11840</name>
</gene>
<dbReference type="Proteomes" id="UP001374599">
    <property type="component" value="Unassembled WGS sequence"/>
</dbReference>
<name>A0ACB5UG82_9FIRM</name>
<reference evidence="1" key="1">
    <citation type="submission" date="2023-09" db="EMBL/GenBank/DDBJ databases">
        <title>Vallitalea sediminicola and Vallitalea maricola sp. nov., anaerobic bacteria isolated from marine sediment.</title>
        <authorList>
            <person name="Hirano S."/>
            <person name="Maeda A."/>
            <person name="Terahara T."/>
            <person name="Mori K."/>
            <person name="Hamada M."/>
            <person name="Matsumoto R."/>
            <person name="Kobayashi T."/>
        </authorList>
    </citation>
    <scope>NUCLEOTIDE SEQUENCE</scope>
    <source>
        <strain evidence="1">AN17-2</strain>
    </source>
</reference>